<keyword evidence="1" id="KW-1133">Transmembrane helix</keyword>
<proteinExistence type="predicted"/>
<keyword evidence="3" id="KW-1185">Reference proteome</keyword>
<dbReference type="KEGG" id="deo:CAY53_02315"/>
<dbReference type="Proteomes" id="UP000239867">
    <property type="component" value="Chromosome"/>
</dbReference>
<feature type="transmembrane region" description="Helical" evidence="1">
    <location>
        <begin position="157"/>
        <end position="173"/>
    </location>
</feature>
<reference evidence="2 3" key="1">
    <citation type="journal article" date="2018" name="MBio">
        <title>Insights into the evolution of host association through the isolation and characterization of a novel human periodontal pathobiont, Desulfobulbus oralis.</title>
        <authorList>
            <person name="Cross K.L."/>
            <person name="Chirania P."/>
            <person name="Xiong W."/>
            <person name="Beall C.J."/>
            <person name="Elkins J.G."/>
            <person name="Giannone R.J."/>
            <person name="Griffen A.L."/>
            <person name="Guss A.M."/>
            <person name="Hettich R.L."/>
            <person name="Joshi S.S."/>
            <person name="Mokrzan E.M."/>
            <person name="Martin R.K."/>
            <person name="Zhulin I.B."/>
            <person name="Leys E.J."/>
            <person name="Podar M."/>
        </authorList>
    </citation>
    <scope>NUCLEOTIDE SEQUENCE [LARGE SCALE GENOMIC DNA]</scope>
    <source>
        <strain evidence="2 3">ORNL</strain>
    </source>
</reference>
<feature type="transmembrane region" description="Helical" evidence="1">
    <location>
        <begin position="126"/>
        <end position="145"/>
    </location>
</feature>
<feature type="transmembrane region" description="Helical" evidence="1">
    <location>
        <begin position="21"/>
        <end position="41"/>
    </location>
</feature>
<keyword evidence="1" id="KW-0472">Membrane</keyword>
<evidence type="ECO:0008006" key="4">
    <source>
        <dbReference type="Google" id="ProtNLM"/>
    </source>
</evidence>
<sequence length="174" mass="19753">MATEQHKTDRLRRIRALHRDIGFFVVGLTVVYALSGLVLTYRDTGLLKREQQVEKTLARGLGSCELARALHLRDLEVIDEDAGMIRFRKGTYNRENGQVRYRAMELPVPLKAMVRLHKTPSRSGKHYFALLYSACLLFLALSSFWMFPRASGKRGRGFKMAGAGLVLALLLLIF</sequence>
<accession>A0A2L1GL94</accession>
<dbReference type="RefSeq" id="WP_104935756.1">
    <property type="nucleotide sequence ID" value="NZ_CP021255.1"/>
</dbReference>
<keyword evidence="1" id="KW-0812">Transmembrane</keyword>
<name>A0A2L1GL94_9BACT</name>
<protein>
    <recommendedName>
        <fullName evidence="4">PepSY domain-containing protein</fullName>
    </recommendedName>
</protein>
<gene>
    <name evidence="2" type="ORF">CAY53_02315</name>
</gene>
<dbReference type="OrthoDB" id="9787788at2"/>
<evidence type="ECO:0000313" key="3">
    <source>
        <dbReference type="Proteomes" id="UP000239867"/>
    </source>
</evidence>
<organism evidence="2 3">
    <name type="scientific">Desulfobulbus oralis</name>
    <dbReference type="NCBI Taxonomy" id="1986146"/>
    <lineage>
        <taxon>Bacteria</taxon>
        <taxon>Pseudomonadati</taxon>
        <taxon>Thermodesulfobacteriota</taxon>
        <taxon>Desulfobulbia</taxon>
        <taxon>Desulfobulbales</taxon>
        <taxon>Desulfobulbaceae</taxon>
        <taxon>Desulfobulbus</taxon>
    </lineage>
</organism>
<dbReference type="AlphaFoldDB" id="A0A2L1GL94"/>
<evidence type="ECO:0000256" key="1">
    <source>
        <dbReference type="SAM" id="Phobius"/>
    </source>
</evidence>
<evidence type="ECO:0000313" key="2">
    <source>
        <dbReference type="EMBL" id="AVD70450.1"/>
    </source>
</evidence>
<dbReference type="EMBL" id="CP021255">
    <property type="protein sequence ID" value="AVD70450.1"/>
    <property type="molecule type" value="Genomic_DNA"/>
</dbReference>